<dbReference type="AlphaFoldDB" id="A0A6J6BPN6"/>
<reference evidence="1" key="1">
    <citation type="submission" date="2020-05" db="EMBL/GenBank/DDBJ databases">
        <authorList>
            <person name="Chiriac C."/>
            <person name="Salcher M."/>
            <person name="Ghai R."/>
            <person name="Kavagutti S V."/>
        </authorList>
    </citation>
    <scope>NUCLEOTIDE SEQUENCE</scope>
</reference>
<dbReference type="EMBL" id="CAEZSR010000005">
    <property type="protein sequence ID" value="CAB4540694.1"/>
    <property type="molecule type" value="Genomic_DNA"/>
</dbReference>
<sequence length="119" mass="13596">MKVAHSEPATTDEFKKLILKNLSNYTQQEVRWHVPQLLVHMKLTPAERRKAYDAVMEWSESDASKIVAYYGLQAAANFAEVDDALLEDLIPRLRKLNARGAKSVSNRCKKIAKQLEIEL</sequence>
<organism evidence="1">
    <name type="scientific">freshwater metagenome</name>
    <dbReference type="NCBI Taxonomy" id="449393"/>
    <lineage>
        <taxon>unclassified sequences</taxon>
        <taxon>metagenomes</taxon>
        <taxon>ecological metagenomes</taxon>
    </lineage>
</organism>
<accession>A0A6J6BPN6</accession>
<protein>
    <submittedName>
        <fullName evidence="1">Unannotated protein</fullName>
    </submittedName>
</protein>
<evidence type="ECO:0000313" key="1">
    <source>
        <dbReference type="EMBL" id="CAB4540694.1"/>
    </source>
</evidence>
<name>A0A6J6BPN6_9ZZZZ</name>
<gene>
    <name evidence="1" type="ORF">UFOPK1493_00265</name>
</gene>
<proteinExistence type="predicted"/>